<sequence length="141" mass="15287">MVSFSFLHQLPPTPYSHLPHCKLSRKVIKRHSPCIHPSANISPLQAISRPPRKPPSHLSNTKTLEKHAEQEKNVRFPSPSHAPRSLRPRSARPIPRLCHARCGQGVASPRRDSRCRGAEPQGGAAPEAEGGQGPLGGGACE</sequence>
<evidence type="ECO:0000313" key="3">
    <source>
        <dbReference type="Proteomes" id="UP000756921"/>
    </source>
</evidence>
<feature type="compositionally biased region" description="Low complexity" evidence="1">
    <location>
        <begin position="118"/>
        <end position="129"/>
    </location>
</feature>
<protein>
    <submittedName>
        <fullName evidence="2">Uncharacterized protein</fullName>
    </submittedName>
</protein>
<comment type="caution">
    <text evidence="2">The sequence shown here is derived from an EMBL/GenBank/DDBJ whole genome shotgun (WGS) entry which is preliminary data.</text>
</comment>
<name>A0A9P6GUL5_9PLEO</name>
<keyword evidence="3" id="KW-1185">Reference proteome</keyword>
<feature type="compositionally biased region" description="Gly residues" evidence="1">
    <location>
        <begin position="130"/>
        <end position="141"/>
    </location>
</feature>
<dbReference type="Proteomes" id="UP000756921">
    <property type="component" value="Unassembled WGS sequence"/>
</dbReference>
<dbReference type="AlphaFoldDB" id="A0A9P6GUL5"/>
<feature type="region of interest" description="Disordered" evidence="1">
    <location>
        <begin position="36"/>
        <end position="141"/>
    </location>
</feature>
<gene>
    <name evidence="2" type="ORF">PMIN01_00033</name>
</gene>
<organism evidence="2 3">
    <name type="scientific">Paraphaeosphaeria minitans</name>
    <dbReference type="NCBI Taxonomy" id="565426"/>
    <lineage>
        <taxon>Eukaryota</taxon>
        <taxon>Fungi</taxon>
        <taxon>Dikarya</taxon>
        <taxon>Ascomycota</taxon>
        <taxon>Pezizomycotina</taxon>
        <taxon>Dothideomycetes</taxon>
        <taxon>Pleosporomycetidae</taxon>
        <taxon>Pleosporales</taxon>
        <taxon>Massarineae</taxon>
        <taxon>Didymosphaeriaceae</taxon>
        <taxon>Paraphaeosphaeria</taxon>
    </lineage>
</organism>
<reference evidence="2" key="1">
    <citation type="journal article" date="2020" name="Mol. Plant Microbe Interact.">
        <title>Genome Sequence of the Biocontrol Agent Coniothyrium minitans strain Conio (IMI 134523).</title>
        <authorList>
            <person name="Patel D."/>
            <person name="Shittu T.A."/>
            <person name="Baroncelli R."/>
            <person name="Muthumeenakshi S."/>
            <person name="Osborne T.H."/>
            <person name="Janganan T.K."/>
            <person name="Sreenivasaprasad S."/>
        </authorList>
    </citation>
    <scope>NUCLEOTIDE SEQUENCE</scope>
    <source>
        <strain evidence="2">Conio</strain>
    </source>
</reference>
<proteinExistence type="predicted"/>
<evidence type="ECO:0000256" key="1">
    <source>
        <dbReference type="SAM" id="MobiDB-lite"/>
    </source>
</evidence>
<evidence type="ECO:0000313" key="2">
    <source>
        <dbReference type="EMBL" id="KAF9740494.1"/>
    </source>
</evidence>
<feature type="compositionally biased region" description="Basic and acidic residues" evidence="1">
    <location>
        <begin position="63"/>
        <end position="74"/>
    </location>
</feature>
<dbReference type="EMBL" id="WJXW01000001">
    <property type="protein sequence ID" value="KAF9740494.1"/>
    <property type="molecule type" value="Genomic_DNA"/>
</dbReference>
<accession>A0A9P6GUL5</accession>